<feature type="domain" description="ABC transmembrane type-1" evidence="8">
    <location>
        <begin position="114"/>
        <end position="331"/>
    </location>
</feature>
<feature type="transmembrane region" description="Helical" evidence="7">
    <location>
        <begin position="151"/>
        <end position="171"/>
    </location>
</feature>
<keyword evidence="6 7" id="KW-0472">Membrane</keyword>
<evidence type="ECO:0000256" key="2">
    <source>
        <dbReference type="ARBA" id="ARBA00022448"/>
    </source>
</evidence>
<reference evidence="9" key="1">
    <citation type="journal article" date="2021" name="PeerJ">
        <title>Extensive microbial diversity within the chicken gut microbiome revealed by metagenomics and culture.</title>
        <authorList>
            <person name="Gilroy R."/>
            <person name="Ravi A."/>
            <person name="Getino M."/>
            <person name="Pursley I."/>
            <person name="Horton D.L."/>
            <person name="Alikhan N.F."/>
            <person name="Baker D."/>
            <person name="Gharbi K."/>
            <person name="Hall N."/>
            <person name="Watson M."/>
            <person name="Adriaenssens E.M."/>
            <person name="Foster-Nyarko E."/>
            <person name="Jarju S."/>
            <person name="Secka A."/>
            <person name="Antonio M."/>
            <person name="Oren A."/>
            <person name="Chaudhuri R.R."/>
            <person name="La Ragione R."/>
            <person name="Hildebrand F."/>
            <person name="Pallen M.J."/>
        </authorList>
    </citation>
    <scope>NUCLEOTIDE SEQUENCE</scope>
    <source>
        <strain evidence="9">ChiHjej13B12-24818</strain>
    </source>
</reference>
<evidence type="ECO:0000256" key="1">
    <source>
        <dbReference type="ARBA" id="ARBA00004651"/>
    </source>
</evidence>
<dbReference type="PROSITE" id="PS50928">
    <property type="entry name" value="ABC_TM1"/>
    <property type="match status" value="1"/>
</dbReference>
<keyword evidence="5 7" id="KW-1133">Transmembrane helix</keyword>
<keyword evidence="3" id="KW-1003">Cell membrane</keyword>
<feature type="transmembrane region" description="Helical" evidence="7">
    <location>
        <begin position="253"/>
        <end position="272"/>
    </location>
</feature>
<evidence type="ECO:0000313" key="9">
    <source>
        <dbReference type="EMBL" id="HJB10496.1"/>
    </source>
</evidence>
<dbReference type="AlphaFoldDB" id="A0A9D2LDB9"/>
<sequence length="341" mass="36120">MRRPDVAAGPRGMMTMVPSASVDGRVAVPDAAHGAPRADSRSRPRGAPGAGGDRVAAAVLLAPNVIGFSLFLGVPIGASLVLSLFDADGFGAYDFVGLANYGRMLGDPLFGQSLLVTCLYVLGMVPGVFIASLGLALLVNARLPLRGLFRAAFFLPHVVSLVVIGLVWRFLLVDKVGVVNQVLEPIGLGGISFLGDSRYALATVLAVSIWFYMGYYMIIFLAGLNDIPSEYYDAAKVDGASAFGMFRHITWPLLRPTSFFVLVVSTVAAVSGAQAFDLIYVMTQGGPANATSLGMFYIYQQAFQFNNYGYASAMSATVVLSLVIVTGALFAVTRAGRFDDE</sequence>
<evidence type="ECO:0000256" key="7">
    <source>
        <dbReference type="RuleBase" id="RU363032"/>
    </source>
</evidence>
<evidence type="ECO:0000256" key="5">
    <source>
        <dbReference type="ARBA" id="ARBA00022989"/>
    </source>
</evidence>
<evidence type="ECO:0000313" key="10">
    <source>
        <dbReference type="Proteomes" id="UP000823823"/>
    </source>
</evidence>
<dbReference type="CDD" id="cd06261">
    <property type="entry name" value="TM_PBP2"/>
    <property type="match status" value="1"/>
</dbReference>
<comment type="similarity">
    <text evidence="7">Belongs to the binding-protein-dependent transport system permease family.</text>
</comment>
<evidence type="ECO:0000256" key="4">
    <source>
        <dbReference type="ARBA" id="ARBA00022692"/>
    </source>
</evidence>
<accession>A0A9D2LDB9</accession>
<protein>
    <submittedName>
        <fullName evidence="9">Sugar ABC transporter permease</fullName>
    </submittedName>
</protein>
<dbReference type="PANTHER" id="PTHR30193:SF41">
    <property type="entry name" value="DIACETYLCHITOBIOSE UPTAKE SYSTEM PERMEASE PROTEIN NGCF"/>
    <property type="match status" value="1"/>
</dbReference>
<evidence type="ECO:0000259" key="8">
    <source>
        <dbReference type="PROSITE" id="PS50928"/>
    </source>
</evidence>
<proteinExistence type="inferred from homology"/>
<dbReference type="GO" id="GO:0005886">
    <property type="term" value="C:plasma membrane"/>
    <property type="evidence" value="ECO:0007669"/>
    <property type="project" value="UniProtKB-SubCell"/>
</dbReference>
<evidence type="ECO:0000256" key="6">
    <source>
        <dbReference type="ARBA" id="ARBA00023136"/>
    </source>
</evidence>
<feature type="transmembrane region" description="Helical" evidence="7">
    <location>
        <begin position="114"/>
        <end position="139"/>
    </location>
</feature>
<organism evidence="9 10">
    <name type="scientific">Candidatus Brachybacterium merdavium</name>
    <dbReference type="NCBI Taxonomy" id="2838513"/>
    <lineage>
        <taxon>Bacteria</taxon>
        <taxon>Bacillati</taxon>
        <taxon>Actinomycetota</taxon>
        <taxon>Actinomycetes</taxon>
        <taxon>Micrococcales</taxon>
        <taxon>Dermabacteraceae</taxon>
        <taxon>Brachybacterium</taxon>
    </lineage>
</organism>
<comment type="caution">
    <text evidence="9">The sequence shown here is derived from an EMBL/GenBank/DDBJ whole genome shotgun (WGS) entry which is preliminary data.</text>
</comment>
<dbReference type="Proteomes" id="UP000823823">
    <property type="component" value="Unassembled WGS sequence"/>
</dbReference>
<dbReference type="InterPro" id="IPR000515">
    <property type="entry name" value="MetI-like"/>
</dbReference>
<dbReference type="Gene3D" id="1.10.3720.10">
    <property type="entry name" value="MetI-like"/>
    <property type="match status" value="1"/>
</dbReference>
<name>A0A9D2LDB9_9MICO</name>
<feature type="transmembrane region" description="Helical" evidence="7">
    <location>
        <begin position="55"/>
        <end position="85"/>
    </location>
</feature>
<keyword evidence="2 7" id="KW-0813">Transport</keyword>
<keyword evidence="4 7" id="KW-0812">Transmembrane</keyword>
<dbReference type="SUPFAM" id="SSF161098">
    <property type="entry name" value="MetI-like"/>
    <property type="match status" value="1"/>
</dbReference>
<comment type="subcellular location">
    <subcellularLocation>
        <location evidence="1 7">Cell membrane</location>
        <topology evidence="1 7">Multi-pass membrane protein</topology>
    </subcellularLocation>
</comment>
<reference evidence="9" key="2">
    <citation type="submission" date="2021-04" db="EMBL/GenBank/DDBJ databases">
        <authorList>
            <person name="Gilroy R."/>
        </authorList>
    </citation>
    <scope>NUCLEOTIDE SEQUENCE</scope>
    <source>
        <strain evidence="9">ChiHjej13B12-24818</strain>
    </source>
</reference>
<dbReference type="InterPro" id="IPR035906">
    <property type="entry name" value="MetI-like_sf"/>
</dbReference>
<dbReference type="Pfam" id="PF00528">
    <property type="entry name" value="BPD_transp_1"/>
    <property type="match status" value="1"/>
</dbReference>
<dbReference type="GO" id="GO:0055085">
    <property type="term" value="P:transmembrane transport"/>
    <property type="evidence" value="ECO:0007669"/>
    <property type="project" value="InterPro"/>
</dbReference>
<evidence type="ECO:0000256" key="3">
    <source>
        <dbReference type="ARBA" id="ARBA00022475"/>
    </source>
</evidence>
<dbReference type="EMBL" id="DWZH01000060">
    <property type="protein sequence ID" value="HJB10496.1"/>
    <property type="molecule type" value="Genomic_DNA"/>
</dbReference>
<feature type="transmembrane region" description="Helical" evidence="7">
    <location>
        <begin position="199"/>
        <end position="222"/>
    </location>
</feature>
<dbReference type="InterPro" id="IPR051393">
    <property type="entry name" value="ABC_transporter_permease"/>
</dbReference>
<gene>
    <name evidence="9" type="ORF">H9786_08190</name>
</gene>
<feature type="transmembrane region" description="Helical" evidence="7">
    <location>
        <begin position="311"/>
        <end position="332"/>
    </location>
</feature>
<dbReference type="PANTHER" id="PTHR30193">
    <property type="entry name" value="ABC TRANSPORTER PERMEASE PROTEIN"/>
    <property type="match status" value="1"/>
</dbReference>